<evidence type="ECO:0000256" key="1">
    <source>
        <dbReference type="SAM" id="Phobius"/>
    </source>
</evidence>
<evidence type="ECO:0000313" key="3">
    <source>
        <dbReference type="Proteomes" id="UP000471364"/>
    </source>
</evidence>
<comment type="caution">
    <text evidence="2">The sequence shown here is derived from an EMBL/GenBank/DDBJ whole genome shotgun (WGS) entry which is preliminary data.</text>
</comment>
<dbReference type="RefSeq" id="WP_151012670.1">
    <property type="nucleotide sequence ID" value="NZ_CP084582.1"/>
</dbReference>
<protein>
    <submittedName>
        <fullName evidence="2">Uncharacterized protein</fullName>
    </submittedName>
</protein>
<sequence length="120" mass="13256">MTQEDGNRGVIIHGSSTGPVAVGENATANQINQTDVASLPTILKELRRTRRLIEENRSQLNEPELALEEVDDIADLIRQDQPDRKRIMAKVDRLVNRLSAIGGIAGGTWGLSQLITQFLR</sequence>
<gene>
    <name evidence="2" type="ORF">F6X54_11960</name>
</gene>
<feature type="transmembrane region" description="Helical" evidence="1">
    <location>
        <begin position="94"/>
        <end position="115"/>
    </location>
</feature>
<evidence type="ECO:0000313" key="2">
    <source>
        <dbReference type="EMBL" id="KAB1115871.1"/>
    </source>
</evidence>
<keyword evidence="1" id="KW-0812">Transmembrane</keyword>
<reference evidence="2 3" key="1">
    <citation type="submission" date="2019-09" db="EMBL/GenBank/DDBJ databases">
        <title>High taxonomic diversity of Micromonospora strains isolated from Medicago sativa nodules in different geographical locations.</title>
        <authorList>
            <person name="Martinez-Hidalgo P."/>
            <person name="Flores-Felix J.D."/>
            <person name="Velazquez E."/>
            <person name="Brau L."/>
            <person name="Trujillo M.E."/>
            <person name="Martinez-Molina E."/>
        </authorList>
    </citation>
    <scope>NUCLEOTIDE SEQUENCE [LARGE SCALE GENOMIC DNA]</scope>
    <source>
        <strain evidence="2 3">ALFB5</strain>
    </source>
</reference>
<dbReference type="EMBL" id="WAAR01000043">
    <property type="protein sequence ID" value="KAB1115871.1"/>
    <property type="molecule type" value="Genomic_DNA"/>
</dbReference>
<name>A0ABQ6UHU2_9ACTN</name>
<keyword evidence="1" id="KW-0472">Membrane</keyword>
<proteinExistence type="predicted"/>
<keyword evidence="3" id="KW-1185">Reference proteome</keyword>
<accession>A0ABQ6UHU2</accession>
<keyword evidence="1" id="KW-1133">Transmembrane helix</keyword>
<organism evidence="2 3">
    <name type="scientific">Micromonospora aurantiaca</name>
    <name type="common">nom. illeg.</name>
    <dbReference type="NCBI Taxonomy" id="47850"/>
    <lineage>
        <taxon>Bacteria</taxon>
        <taxon>Bacillati</taxon>
        <taxon>Actinomycetota</taxon>
        <taxon>Actinomycetes</taxon>
        <taxon>Micromonosporales</taxon>
        <taxon>Micromonosporaceae</taxon>
        <taxon>Micromonospora</taxon>
    </lineage>
</organism>
<dbReference type="Proteomes" id="UP000471364">
    <property type="component" value="Unassembled WGS sequence"/>
</dbReference>